<dbReference type="Ensembl" id="ENSCWAT00000014410.1">
    <property type="protein sequence ID" value="ENSCWAP00000013262.1"/>
    <property type="gene ID" value="ENSCWAG00000010277.1"/>
</dbReference>
<comment type="subcellular location">
    <subcellularLocation>
        <location evidence="1">Secreted</location>
    </subcellularLocation>
</comment>
<reference evidence="7" key="1">
    <citation type="submission" date="2025-08" db="UniProtKB">
        <authorList>
            <consortium name="Ensembl"/>
        </authorList>
    </citation>
    <scope>IDENTIFICATION</scope>
</reference>
<organism evidence="7 8">
    <name type="scientific">Catagonus wagneri</name>
    <name type="common">Chacoan peccary</name>
    <dbReference type="NCBI Taxonomy" id="51154"/>
    <lineage>
        <taxon>Eukaryota</taxon>
        <taxon>Metazoa</taxon>
        <taxon>Chordata</taxon>
        <taxon>Craniata</taxon>
        <taxon>Vertebrata</taxon>
        <taxon>Euteleostomi</taxon>
        <taxon>Mammalia</taxon>
        <taxon>Eutheria</taxon>
        <taxon>Laurasiatheria</taxon>
        <taxon>Artiodactyla</taxon>
        <taxon>Suina</taxon>
        <taxon>Tayassuidae</taxon>
        <taxon>Catagonus</taxon>
    </lineage>
</organism>
<accession>A0A8C3W993</accession>
<dbReference type="Proteomes" id="UP000694540">
    <property type="component" value="Unplaced"/>
</dbReference>
<dbReference type="InterPro" id="IPR000859">
    <property type="entry name" value="CUB_dom"/>
</dbReference>
<evidence type="ECO:0000256" key="2">
    <source>
        <dbReference type="ARBA" id="ARBA00010668"/>
    </source>
</evidence>
<evidence type="ECO:0000313" key="7">
    <source>
        <dbReference type="Ensembl" id="ENSCWAP00000013262.1"/>
    </source>
</evidence>
<evidence type="ECO:0000256" key="4">
    <source>
        <dbReference type="ARBA" id="ARBA00023157"/>
    </source>
</evidence>
<proteinExistence type="inferred from homology"/>
<keyword evidence="3" id="KW-0964">Secreted</keyword>
<dbReference type="SMART" id="SM00042">
    <property type="entry name" value="CUB"/>
    <property type="match status" value="1"/>
</dbReference>
<keyword evidence="4" id="KW-1015">Disulfide bond</keyword>
<dbReference type="PROSITE" id="PS01180">
    <property type="entry name" value="CUB"/>
    <property type="match status" value="1"/>
</dbReference>
<dbReference type="PROSITE" id="PS00986">
    <property type="entry name" value="SPERMADHESIN_2"/>
    <property type="match status" value="1"/>
</dbReference>
<dbReference type="Gene3D" id="2.60.120.290">
    <property type="entry name" value="Spermadhesin, CUB domain"/>
    <property type="match status" value="1"/>
</dbReference>
<dbReference type="GO" id="GO:0005576">
    <property type="term" value="C:extracellular region"/>
    <property type="evidence" value="ECO:0007669"/>
    <property type="project" value="UniProtKB-SubCell"/>
</dbReference>
<keyword evidence="8" id="KW-1185">Reference proteome</keyword>
<dbReference type="SUPFAM" id="SSF49854">
    <property type="entry name" value="Spermadhesin, CUB domain"/>
    <property type="match status" value="1"/>
</dbReference>
<evidence type="ECO:0000256" key="1">
    <source>
        <dbReference type="ARBA" id="ARBA00004613"/>
    </source>
</evidence>
<evidence type="ECO:0000259" key="6">
    <source>
        <dbReference type="PROSITE" id="PS01180"/>
    </source>
</evidence>
<dbReference type="GO" id="GO:0007338">
    <property type="term" value="P:single fertilization"/>
    <property type="evidence" value="ECO:0007669"/>
    <property type="project" value="InterPro"/>
</dbReference>
<reference evidence="7" key="2">
    <citation type="submission" date="2025-09" db="UniProtKB">
        <authorList>
            <consortium name="Ensembl"/>
        </authorList>
    </citation>
    <scope>IDENTIFICATION</scope>
</reference>
<evidence type="ECO:0000256" key="5">
    <source>
        <dbReference type="PROSITE-ProRule" id="PRU00059"/>
    </source>
</evidence>
<dbReference type="CDD" id="cd00041">
    <property type="entry name" value="CUB"/>
    <property type="match status" value="1"/>
</dbReference>
<comment type="caution">
    <text evidence="5">Lacks conserved residue(s) required for the propagation of feature annotation.</text>
</comment>
<comment type="similarity">
    <text evidence="2">Belongs to the spermadhesin family.</text>
</comment>
<evidence type="ECO:0000313" key="8">
    <source>
        <dbReference type="Proteomes" id="UP000694540"/>
    </source>
</evidence>
<evidence type="ECO:0000256" key="3">
    <source>
        <dbReference type="ARBA" id="ARBA00022525"/>
    </source>
</evidence>
<sequence length="198" mass="21809">MDSGLSVQAWEVRAVCSRAELRDGTAPWGPGAALGAWNPFFYLGYSSCGGIVRGEYRVITTYYGEKTKCVWTIKVDLEFQVAVKIQDLHLTCGKENVEVLDGPPGSYSYGKICKGLDLDYRSSSNTMTVKYNRVSSHPASSYEIVFFQDPQGRYDGAGCQLMCLPCPCRAVCAELGMWLFHDVEISLTIPGWGGVCDQ</sequence>
<dbReference type="InterPro" id="IPR035914">
    <property type="entry name" value="Sperma_CUB_dom_sf"/>
</dbReference>
<dbReference type="Pfam" id="PF00431">
    <property type="entry name" value="CUB"/>
    <property type="match status" value="1"/>
</dbReference>
<protein>
    <recommendedName>
        <fullName evidence="6">CUB domain-containing protein</fullName>
    </recommendedName>
</protein>
<dbReference type="AlphaFoldDB" id="A0A8C3W993"/>
<dbReference type="GeneTree" id="ENSGT00390000012112"/>
<dbReference type="InterPro" id="IPR000124">
    <property type="entry name" value="Spermadhesin"/>
</dbReference>
<name>A0A8C3W993_9CETA</name>
<feature type="domain" description="CUB" evidence="6">
    <location>
        <begin position="48"/>
        <end position="149"/>
    </location>
</feature>